<evidence type="ECO:0000313" key="3">
    <source>
        <dbReference type="EnsemblPlants" id="PNT73674"/>
    </source>
</evidence>
<accession>A0A2K2DHD9</accession>
<dbReference type="OrthoDB" id="603189at2759"/>
<dbReference type="PANTHER" id="PTHR35828:SF44">
    <property type="entry name" value="F-BOX DOMAIN-CONTAINING PROTEIN"/>
    <property type="match status" value="1"/>
</dbReference>
<dbReference type="InterPro" id="IPR036047">
    <property type="entry name" value="F-box-like_dom_sf"/>
</dbReference>
<dbReference type="InParanoid" id="A0A2K2DHD9"/>
<reference evidence="3" key="3">
    <citation type="submission" date="2018-08" db="UniProtKB">
        <authorList>
            <consortium name="EnsemblPlants"/>
        </authorList>
    </citation>
    <scope>IDENTIFICATION</scope>
    <source>
        <strain evidence="3">cv. Bd21</strain>
    </source>
</reference>
<dbReference type="PROSITE" id="PS50181">
    <property type="entry name" value="FBOX"/>
    <property type="match status" value="1"/>
</dbReference>
<dbReference type="InterPro" id="IPR001810">
    <property type="entry name" value="F-box_dom"/>
</dbReference>
<evidence type="ECO:0000313" key="2">
    <source>
        <dbReference type="EMBL" id="PNT73674.1"/>
    </source>
</evidence>
<dbReference type="SMART" id="SM00256">
    <property type="entry name" value="FBOX"/>
    <property type="match status" value="1"/>
</dbReference>
<dbReference type="Gene3D" id="1.20.1280.50">
    <property type="match status" value="1"/>
</dbReference>
<dbReference type="SUPFAM" id="SSF81383">
    <property type="entry name" value="F-box domain"/>
    <property type="match status" value="1"/>
</dbReference>
<feature type="domain" description="F-box" evidence="1">
    <location>
        <begin position="1"/>
        <end position="49"/>
    </location>
</feature>
<dbReference type="Proteomes" id="UP000008810">
    <property type="component" value="Chromosome 2"/>
</dbReference>
<dbReference type="EnsemblPlants" id="PNT73674">
    <property type="protein sequence ID" value="PNT73674"/>
    <property type="gene ID" value="BRADI_2g62098v3"/>
</dbReference>
<evidence type="ECO:0000259" key="1">
    <source>
        <dbReference type="PROSITE" id="PS50181"/>
    </source>
</evidence>
<sequence length="285" mass="31721">MGEISWLPDDMLRDILLRFRGDAVALFRCATVCKRWRRLVADPSFLRRCWPHHDGRSRSSLAGFFALSRALFGRRGRRGLKSFIPAAAAGLFNHAVPLAWRHGHLLVRLSPHGGGDTAVIRLAVCDLLTGACHVFPPLNPAREFVVHNKDGYAILTGADCGQRRSPFFKVVVFNVAYMAPRMMARQDDESTDVQAAPERCLCTKTVELRHPEGGKKAGVVKKCGKLLVTDNQDNVYAADLGTGTMEEVTAWPGRRRFNRDDADEVVPLEMDWPATFVSRLGDRAP</sequence>
<gene>
    <name evidence="2" type="ORF">BRADI_2g62098v3</name>
</gene>
<organism evidence="2">
    <name type="scientific">Brachypodium distachyon</name>
    <name type="common">Purple false brome</name>
    <name type="synonym">Trachynia distachya</name>
    <dbReference type="NCBI Taxonomy" id="15368"/>
    <lineage>
        <taxon>Eukaryota</taxon>
        <taxon>Viridiplantae</taxon>
        <taxon>Streptophyta</taxon>
        <taxon>Embryophyta</taxon>
        <taxon>Tracheophyta</taxon>
        <taxon>Spermatophyta</taxon>
        <taxon>Magnoliopsida</taxon>
        <taxon>Liliopsida</taxon>
        <taxon>Poales</taxon>
        <taxon>Poaceae</taxon>
        <taxon>BOP clade</taxon>
        <taxon>Pooideae</taxon>
        <taxon>Stipodae</taxon>
        <taxon>Brachypodieae</taxon>
        <taxon>Brachypodium</taxon>
    </lineage>
</organism>
<keyword evidence="4" id="KW-1185">Reference proteome</keyword>
<reference evidence="2" key="2">
    <citation type="submission" date="2017-06" db="EMBL/GenBank/DDBJ databases">
        <title>WGS assembly of Brachypodium distachyon.</title>
        <authorList>
            <consortium name="The International Brachypodium Initiative"/>
            <person name="Lucas S."/>
            <person name="Harmon-Smith M."/>
            <person name="Lail K."/>
            <person name="Tice H."/>
            <person name="Grimwood J."/>
            <person name="Bruce D."/>
            <person name="Barry K."/>
            <person name="Shu S."/>
            <person name="Lindquist E."/>
            <person name="Wang M."/>
            <person name="Pitluck S."/>
            <person name="Vogel J.P."/>
            <person name="Garvin D.F."/>
            <person name="Mockler T.C."/>
            <person name="Schmutz J."/>
            <person name="Rokhsar D."/>
            <person name="Bevan M.W."/>
        </authorList>
    </citation>
    <scope>NUCLEOTIDE SEQUENCE</scope>
    <source>
        <strain evidence="2">Bd21</strain>
    </source>
</reference>
<name>A0A2K2DHD9_BRADI</name>
<dbReference type="AlphaFoldDB" id="A0A2K2DHD9"/>
<proteinExistence type="predicted"/>
<protein>
    <recommendedName>
        <fullName evidence="1">F-box domain-containing protein</fullName>
    </recommendedName>
</protein>
<dbReference type="EMBL" id="CM000881">
    <property type="protein sequence ID" value="PNT73674.1"/>
    <property type="molecule type" value="Genomic_DNA"/>
</dbReference>
<evidence type="ECO:0000313" key="4">
    <source>
        <dbReference type="Proteomes" id="UP000008810"/>
    </source>
</evidence>
<reference evidence="2 3" key="1">
    <citation type="journal article" date="2010" name="Nature">
        <title>Genome sequencing and analysis of the model grass Brachypodium distachyon.</title>
        <authorList>
            <consortium name="International Brachypodium Initiative"/>
        </authorList>
    </citation>
    <scope>NUCLEOTIDE SEQUENCE [LARGE SCALE GENOMIC DNA]</scope>
    <source>
        <strain evidence="2 3">Bd21</strain>
    </source>
</reference>
<dbReference type="Gramene" id="PNT73674">
    <property type="protein sequence ID" value="PNT73674"/>
    <property type="gene ID" value="BRADI_2g62098v3"/>
</dbReference>
<dbReference type="Pfam" id="PF00646">
    <property type="entry name" value="F-box"/>
    <property type="match status" value="1"/>
</dbReference>
<dbReference type="PANTHER" id="PTHR35828">
    <property type="entry name" value="OS08G0203800 PROTEIN-RELATED"/>
    <property type="match status" value="1"/>
</dbReference>